<name>A0A4P6EM29_9MICO</name>
<dbReference type="AlphaFoldDB" id="A0A4P6EM29"/>
<accession>A0A4P6EM29</accession>
<gene>
    <name evidence="1" type="ORF">ET495_11280</name>
</gene>
<evidence type="ECO:0000313" key="2">
    <source>
        <dbReference type="Proteomes" id="UP000291758"/>
    </source>
</evidence>
<reference evidence="1 2" key="1">
    <citation type="submission" date="2019-01" db="EMBL/GenBank/DDBJ databases">
        <title>Genome sequencing of strain 2JSPR-7.</title>
        <authorList>
            <person name="Heo J."/>
            <person name="Kim S.-J."/>
            <person name="Kim J.-S."/>
            <person name="Hong S.-B."/>
            <person name="Kwon S.-W."/>
        </authorList>
    </citation>
    <scope>NUCLEOTIDE SEQUENCE [LARGE SCALE GENOMIC DNA]</scope>
    <source>
        <strain evidence="1 2">2JSPR-7</strain>
    </source>
</reference>
<sequence length="119" mass="12738">MTTENLPEQLLVTDTAGLPIAFVDVDTVQSQAIRLAYDMAEACHDPDALDDVAARHLTEAGTDAFGYVAAAALRMLARHVLDPVLDVTDALHDHGRGPLQHDLRAGLADAARNARQDLS</sequence>
<proteinExistence type="predicted"/>
<dbReference type="RefSeq" id="WP_129204892.1">
    <property type="nucleotide sequence ID" value="NZ_CP035495.1"/>
</dbReference>
<dbReference type="EMBL" id="CP035495">
    <property type="protein sequence ID" value="QAY63732.1"/>
    <property type="molecule type" value="Genomic_DNA"/>
</dbReference>
<dbReference type="KEGG" id="xyl:ET495_11280"/>
<keyword evidence="2" id="KW-1185">Reference proteome</keyword>
<dbReference type="Proteomes" id="UP000291758">
    <property type="component" value="Chromosome"/>
</dbReference>
<evidence type="ECO:0000313" key="1">
    <source>
        <dbReference type="EMBL" id="QAY63732.1"/>
    </source>
</evidence>
<organism evidence="1 2">
    <name type="scientific">Xylanimonas allomyrinae</name>
    <dbReference type="NCBI Taxonomy" id="2509459"/>
    <lineage>
        <taxon>Bacteria</taxon>
        <taxon>Bacillati</taxon>
        <taxon>Actinomycetota</taxon>
        <taxon>Actinomycetes</taxon>
        <taxon>Micrococcales</taxon>
        <taxon>Promicromonosporaceae</taxon>
        <taxon>Xylanimonas</taxon>
    </lineage>
</organism>
<protein>
    <submittedName>
        <fullName evidence="1">Uncharacterized protein</fullName>
    </submittedName>
</protein>
<dbReference type="OrthoDB" id="4468535at2"/>